<protein>
    <submittedName>
        <fullName evidence="7">ABC transporter permease</fullName>
    </submittedName>
</protein>
<dbReference type="CDD" id="cd06581">
    <property type="entry name" value="TM_PBP1_LivM_like"/>
    <property type="match status" value="1"/>
</dbReference>
<feature type="transmembrane region" description="Helical" evidence="6">
    <location>
        <begin position="509"/>
        <end position="531"/>
    </location>
</feature>
<dbReference type="GO" id="GO:0015658">
    <property type="term" value="F:branched-chain amino acid transmembrane transporter activity"/>
    <property type="evidence" value="ECO:0007669"/>
    <property type="project" value="InterPro"/>
</dbReference>
<reference evidence="7 8" key="1">
    <citation type="submission" date="2019-07" db="EMBL/GenBank/DDBJ databases">
        <authorList>
            <person name="Zhou L.-Y."/>
        </authorList>
    </citation>
    <scope>NUCLEOTIDE SEQUENCE [LARGE SCALE GENOMIC DNA]</scope>
    <source>
        <strain evidence="7 8">YIM 101269</strain>
    </source>
</reference>
<feature type="transmembrane region" description="Helical" evidence="6">
    <location>
        <begin position="88"/>
        <end position="107"/>
    </location>
</feature>
<dbReference type="OrthoDB" id="9807115at2"/>
<dbReference type="EMBL" id="VKKG01000006">
    <property type="protein sequence ID" value="TRY17071.1"/>
    <property type="molecule type" value="Genomic_DNA"/>
</dbReference>
<dbReference type="AlphaFoldDB" id="A0A553JX73"/>
<evidence type="ECO:0000256" key="1">
    <source>
        <dbReference type="ARBA" id="ARBA00004651"/>
    </source>
</evidence>
<dbReference type="GO" id="GO:0005886">
    <property type="term" value="C:plasma membrane"/>
    <property type="evidence" value="ECO:0007669"/>
    <property type="project" value="UniProtKB-SubCell"/>
</dbReference>
<sequence length="627" mass="65118">MVDTVLAGLINGNAYALIALGLSLVIGVANVINFAQGSLFAVGAMVGWLMTTSLGLPLWVAVIVAMAVTALLGWVINELAVKPFAGKAPIAAVLSTIAMMIILDASNELIFGPELRPMRTGLPDVSFQLFGLTINPIDIVILCTSVVLMVGLAALLRFTRFGRAVRATSQDREAAAQMGVPVNRVQALAFMLASSLGGLAGVLVAAYFTTISPTQGFTIGLAGIAAATLGGLGSLLGAVVGGLILGVIEAFGVSLWGDAARQIITFGVLLLVLWIRPQGLLGAKAIKKEPLTGTFFAAARKIRVPWWGVLLLVLIGAVPMVPGLLDGYTVQVGIQIILFALAALSMTILGGQAGQLSLGQAGTVALGAYALALLTKNAGLPFLPAVLIAGLIGAVIMTVVAAPSWRLSGHYPAIATLATGAAITAVAANWNSVTGGGAGIALIPQAEVFGIVLSSNSARYGLVFVVLLILCGLVFLWSKSHVGMYWRAIRDDEVAARAAGIATPQYKSLAFGVSGFIAGIAGALWAADYGFIDPKTFPPMMSFQIVIVAVLGGMLSPIGAILGSAVMVGGLELFRFSASARLLAYGLILLLLIRFRPQGLWTHFDWFDRLKQRFGRNKDSELEGSDA</sequence>
<keyword evidence="4 6" id="KW-1133">Transmembrane helix</keyword>
<feature type="transmembrane region" description="Helical" evidence="6">
    <location>
        <begin position="56"/>
        <end position="76"/>
    </location>
</feature>
<evidence type="ECO:0000313" key="8">
    <source>
        <dbReference type="Proteomes" id="UP000317638"/>
    </source>
</evidence>
<feature type="transmembrane region" description="Helical" evidence="6">
    <location>
        <begin position="436"/>
        <end position="453"/>
    </location>
</feature>
<feature type="transmembrane region" description="Helical" evidence="6">
    <location>
        <begin position="12"/>
        <end position="36"/>
    </location>
</feature>
<evidence type="ECO:0000256" key="3">
    <source>
        <dbReference type="ARBA" id="ARBA00022692"/>
    </source>
</evidence>
<evidence type="ECO:0000256" key="5">
    <source>
        <dbReference type="ARBA" id="ARBA00023136"/>
    </source>
</evidence>
<proteinExistence type="predicted"/>
<feature type="transmembrane region" description="Helical" evidence="6">
    <location>
        <begin position="187"/>
        <end position="208"/>
    </location>
</feature>
<evidence type="ECO:0000256" key="2">
    <source>
        <dbReference type="ARBA" id="ARBA00022475"/>
    </source>
</evidence>
<evidence type="ECO:0000313" key="7">
    <source>
        <dbReference type="EMBL" id="TRY17071.1"/>
    </source>
</evidence>
<feature type="transmembrane region" description="Helical" evidence="6">
    <location>
        <begin position="380"/>
        <end position="401"/>
    </location>
</feature>
<feature type="transmembrane region" description="Helical" evidence="6">
    <location>
        <begin position="573"/>
        <end position="593"/>
    </location>
</feature>
<evidence type="ECO:0000256" key="6">
    <source>
        <dbReference type="SAM" id="Phobius"/>
    </source>
</evidence>
<dbReference type="PANTHER" id="PTHR30482">
    <property type="entry name" value="HIGH-AFFINITY BRANCHED-CHAIN AMINO ACID TRANSPORT SYSTEM PERMEASE"/>
    <property type="match status" value="1"/>
</dbReference>
<accession>A0A553JX73</accession>
<keyword evidence="5 6" id="KW-0472">Membrane</keyword>
<comment type="caution">
    <text evidence="7">The sequence shown here is derived from an EMBL/GenBank/DDBJ whole genome shotgun (WGS) entry which is preliminary data.</text>
</comment>
<dbReference type="PANTHER" id="PTHR30482:SF20">
    <property type="entry name" value="HIGH-AFFINITY BRANCHED-CHAIN AMINO ACID TRANSPORT SYSTEM PERMEASE PROTEIN LIVM"/>
    <property type="match status" value="1"/>
</dbReference>
<feature type="transmembrane region" description="Helical" evidence="6">
    <location>
        <begin position="127"/>
        <end position="156"/>
    </location>
</feature>
<feature type="transmembrane region" description="Helical" evidence="6">
    <location>
        <begin position="304"/>
        <end position="322"/>
    </location>
</feature>
<dbReference type="CDD" id="cd06582">
    <property type="entry name" value="TM_PBP1_LivH_like"/>
    <property type="match status" value="1"/>
</dbReference>
<gene>
    <name evidence="7" type="ORF">FOJ82_14585</name>
</gene>
<comment type="subcellular location">
    <subcellularLocation>
        <location evidence="1">Cell membrane</location>
        <topology evidence="1">Multi-pass membrane protein</topology>
    </subcellularLocation>
</comment>
<keyword evidence="8" id="KW-1185">Reference proteome</keyword>
<keyword evidence="3 6" id="KW-0812">Transmembrane</keyword>
<feature type="transmembrane region" description="Helical" evidence="6">
    <location>
        <begin position="460"/>
        <end position="478"/>
    </location>
</feature>
<keyword evidence="2" id="KW-1003">Cell membrane</keyword>
<feature type="transmembrane region" description="Helical" evidence="6">
    <location>
        <begin position="328"/>
        <end position="349"/>
    </location>
</feature>
<dbReference type="InterPro" id="IPR043428">
    <property type="entry name" value="LivM-like"/>
</dbReference>
<feature type="transmembrane region" description="Helical" evidence="6">
    <location>
        <begin position="543"/>
        <end position="567"/>
    </location>
</feature>
<feature type="transmembrane region" description="Helical" evidence="6">
    <location>
        <begin position="263"/>
        <end position="283"/>
    </location>
</feature>
<organism evidence="7 8">
    <name type="scientific">Tessaracoccus rhinocerotis</name>
    <dbReference type="NCBI Taxonomy" id="1689449"/>
    <lineage>
        <taxon>Bacteria</taxon>
        <taxon>Bacillati</taxon>
        <taxon>Actinomycetota</taxon>
        <taxon>Actinomycetes</taxon>
        <taxon>Propionibacteriales</taxon>
        <taxon>Propionibacteriaceae</taxon>
        <taxon>Tessaracoccus</taxon>
    </lineage>
</organism>
<dbReference type="Pfam" id="PF02653">
    <property type="entry name" value="BPD_transp_2"/>
    <property type="match status" value="2"/>
</dbReference>
<feature type="transmembrane region" description="Helical" evidence="6">
    <location>
        <begin position="413"/>
        <end position="430"/>
    </location>
</feature>
<evidence type="ECO:0000256" key="4">
    <source>
        <dbReference type="ARBA" id="ARBA00022989"/>
    </source>
</evidence>
<name>A0A553JX73_9ACTN</name>
<dbReference type="InterPro" id="IPR001851">
    <property type="entry name" value="ABC_transp_permease"/>
</dbReference>
<dbReference type="Proteomes" id="UP000317638">
    <property type="component" value="Unassembled WGS sequence"/>
</dbReference>